<accession>A0A1I6P056</accession>
<name>A0A1I6P056_9BACL</name>
<protein>
    <submittedName>
        <fullName evidence="2">Right handed beta helix region</fullName>
    </submittedName>
</protein>
<dbReference type="InterPro" id="IPR039448">
    <property type="entry name" value="Beta_helix"/>
</dbReference>
<dbReference type="AlphaFoldDB" id="A0A1I6P056"/>
<sequence>MITHLPSRGLIIVRPGNYVFAKDLVFDPPVEGKNNVDTINAITIASSNVQINLNGFTLSQKVTPHHAFHLPLQKRFVVGIRVLDGVRNTVIRNGTIRGFASVGVSAIKQDRRNPAAINDLTLESLDLLRNGRTSNVNLPGFSSVAGGYAVGGGYFQPTPQDEEVLVQNKNIRIFNVNASENGPDYPQPFTPNQFIDAGTTTFCENVTIGNSQFNRNTSTDFAVNGLFASDCTNVLIKNCVGNGNRGVIESIGILAAFINKVTVEDCVANRNIIGGSSNVQSGFSDSASAVGFAFEQDTSLTVRRCTAKFQVASFSAQRCTGSQCFVPFLITRAHGFRFFRTKQALFENCIANGNILTAGGRTPSSAGEAAGYMFNGSRITMRDCVAMNNRVILTSQPGFTHGGFGFFLGLFVTDSGTFGQVRNPIFPLLFNVLYGRNIARGNGWRLTNCKRITPGTPASSGIYLQSNKGAVVNGATSSRNLGNGLRLDTGFVIVKRNSPPVEIPTTQSFILNNRFIDNKCKGIKNTSHGRNVFFNNVVKNNGV</sequence>
<reference evidence="3" key="1">
    <citation type="submission" date="2016-10" db="EMBL/GenBank/DDBJ databases">
        <authorList>
            <person name="Varghese N."/>
            <person name="Submissions S."/>
        </authorList>
    </citation>
    <scope>NUCLEOTIDE SEQUENCE [LARGE SCALE GENOMIC DNA]</scope>
    <source>
        <strain evidence="3">DSM 45789</strain>
    </source>
</reference>
<dbReference type="Pfam" id="PF13229">
    <property type="entry name" value="Beta_helix"/>
    <property type="match status" value="1"/>
</dbReference>
<dbReference type="Proteomes" id="UP000198660">
    <property type="component" value="Unassembled WGS sequence"/>
</dbReference>
<organism evidence="2 3">
    <name type="scientific">Marininema halotolerans</name>
    <dbReference type="NCBI Taxonomy" id="1155944"/>
    <lineage>
        <taxon>Bacteria</taxon>
        <taxon>Bacillati</taxon>
        <taxon>Bacillota</taxon>
        <taxon>Bacilli</taxon>
        <taxon>Bacillales</taxon>
        <taxon>Thermoactinomycetaceae</taxon>
        <taxon>Marininema</taxon>
    </lineage>
</organism>
<dbReference type="InterPro" id="IPR011050">
    <property type="entry name" value="Pectin_lyase_fold/virulence"/>
</dbReference>
<dbReference type="InterPro" id="IPR012334">
    <property type="entry name" value="Pectin_lyas_fold"/>
</dbReference>
<evidence type="ECO:0000313" key="2">
    <source>
        <dbReference type="EMBL" id="SFS33591.1"/>
    </source>
</evidence>
<feature type="domain" description="Right handed beta helix" evidence="1">
    <location>
        <begin position="446"/>
        <end position="542"/>
    </location>
</feature>
<dbReference type="Gene3D" id="2.160.20.10">
    <property type="entry name" value="Single-stranded right-handed beta-helix, Pectin lyase-like"/>
    <property type="match status" value="1"/>
</dbReference>
<dbReference type="EMBL" id="FPAA01000001">
    <property type="protein sequence ID" value="SFS33591.1"/>
    <property type="molecule type" value="Genomic_DNA"/>
</dbReference>
<evidence type="ECO:0000259" key="1">
    <source>
        <dbReference type="Pfam" id="PF13229"/>
    </source>
</evidence>
<gene>
    <name evidence="2" type="ORF">SAMN05444972_101271</name>
</gene>
<evidence type="ECO:0000313" key="3">
    <source>
        <dbReference type="Proteomes" id="UP000198660"/>
    </source>
</evidence>
<keyword evidence="3" id="KW-1185">Reference proteome</keyword>
<proteinExistence type="predicted"/>
<dbReference type="SUPFAM" id="SSF51126">
    <property type="entry name" value="Pectin lyase-like"/>
    <property type="match status" value="2"/>
</dbReference>